<evidence type="ECO:0000313" key="2">
    <source>
        <dbReference type="EMBL" id="OXV11449.1"/>
    </source>
</evidence>
<dbReference type="AlphaFoldDB" id="A0A232M4Z7"/>
<dbReference type="Proteomes" id="UP000243515">
    <property type="component" value="Unassembled WGS sequence"/>
</dbReference>
<comment type="caution">
    <text evidence="2">The sequence shown here is derived from an EMBL/GenBank/DDBJ whole genome shotgun (WGS) entry which is preliminary data.</text>
</comment>
<dbReference type="PANTHER" id="PTHR11145:SF8">
    <property type="entry name" value="RE57120P"/>
    <property type="match status" value="1"/>
</dbReference>
<evidence type="ECO:0000313" key="3">
    <source>
        <dbReference type="Proteomes" id="UP000243515"/>
    </source>
</evidence>
<evidence type="ECO:0000259" key="1">
    <source>
        <dbReference type="PROSITE" id="PS50097"/>
    </source>
</evidence>
<gene>
    <name evidence="2" type="ORF">Egran_00794</name>
</gene>
<dbReference type="PANTHER" id="PTHR11145">
    <property type="entry name" value="BTB/POZ DOMAIN-CONTAINING ADAPTER FOR CUL3-MEDIATED RHOA DEGRADATION PROTEIN FAMILY MEMBER"/>
    <property type="match status" value="1"/>
</dbReference>
<dbReference type="OrthoDB" id="2414723at2759"/>
<dbReference type="InterPro" id="IPR011333">
    <property type="entry name" value="SKP1/BTB/POZ_sf"/>
</dbReference>
<dbReference type="PROSITE" id="PS50097">
    <property type="entry name" value="BTB"/>
    <property type="match status" value="1"/>
</dbReference>
<protein>
    <recommendedName>
        <fullName evidence="1">BTB domain-containing protein</fullName>
    </recommendedName>
</protein>
<name>A0A232M4Z7_9EURO</name>
<dbReference type="Pfam" id="PF02214">
    <property type="entry name" value="BTB_2"/>
    <property type="match status" value="1"/>
</dbReference>
<dbReference type="GO" id="GO:0051260">
    <property type="term" value="P:protein homooligomerization"/>
    <property type="evidence" value="ECO:0007669"/>
    <property type="project" value="InterPro"/>
</dbReference>
<dbReference type="SUPFAM" id="SSF54695">
    <property type="entry name" value="POZ domain"/>
    <property type="match status" value="1"/>
</dbReference>
<dbReference type="InterPro" id="IPR003131">
    <property type="entry name" value="T1-type_BTB"/>
</dbReference>
<feature type="domain" description="BTB" evidence="1">
    <location>
        <begin position="18"/>
        <end position="86"/>
    </location>
</feature>
<dbReference type="InterPro" id="IPR045068">
    <property type="entry name" value="BACURD1-3"/>
</dbReference>
<keyword evidence="3" id="KW-1185">Reference proteome</keyword>
<organism evidence="2 3">
    <name type="scientific">Elaphomyces granulatus</name>
    <dbReference type="NCBI Taxonomy" id="519963"/>
    <lineage>
        <taxon>Eukaryota</taxon>
        <taxon>Fungi</taxon>
        <taxon>Dikarya</taxon>
        <taxon>Ascomycota</taxon>
        <taxon>Pezizomycotina</taxon>
        <taxon>Eurotiomycetes</taxon>
        <taxon>Eurotiomycetidae</taxon>
        <taxon>Eurotiales</taxon>
        <taxon>Elaphomycetaceae</taxon>
        <taxon>Elaphomyces</taxon>
    </lineage>
</organism>
<dbReference type="SMART" id="SM00225">
    <property type="entry name" value="BTB"/>
    <property type="match status" value="1"/>
</dbReference>
<dbReference type="Gene3D" id="3.30.710.10">
    <property type="entry name" value="Potassium Channel Kv1.1, Chain A"/>
    <property type="match status" value="1"/>
</dbReference>
<sequence>MSDCESLSNSPEPSPLTTTVTLQVGEEWFTTTTTTLCSESAFFAAMFSGRWPNTPQPDGSYFVDADPKLFKYILRYLRDGTLPLLYANGACDHGLYISLLEAAKFFGIDHLQQWIEKKRFLQAIKTSWSGNIVEGTVSLGANTTPDEDVQIYPVQTTKKVYVCPRGIYVHRGNPSACGKMCAKARADNFEYEEEPLLSTLIISKKTTVDYEMCTKRHWSDASST</sequence>
<proteinExistence type="predicted"/>
<reference evidence="2 3" key="1">
    <citation type="journal article" date="2015" name="Environ. Microbiol.">
        <title>Metagenome sequence of Elaphomyces granulatus from sporocarp tissue reveals Ascomycota ectomycorrhizal fingerprints of genome expansion and a Proteobacteria-rich microbiome.</title>
        <authorList>
            <person name="Quandt C.A."/>
            <person name="Kohler A."/>
            <person name="Hesse C.N."/>
            <person name="Sharpton T.J."/>
            <person name="Martin F."/>
            <person name="Spatafora J.W."/>
        </authorList>
    </citation>
    <scope>NUCLEOTIDE SEQUENCE [LARGE SCALE GENOMIC DNA]</scope>
    <source>
        <strain evidence="2 3">OSC145934</strain>
    </source>
</reference>
<dbReference type="EMBL" id="NPHW01002459">
    <property type="protein sequence ID" value="OXV11449.1"/>
    <property type="molecule type" value="Genomic_DNA"/>
</dbReference>
<dbReference type="InterPro" id="IPR000210">
    <property type="entry name" value="BTB/POZ_dom"/>
</dbReference>
<accession>A0A232M4Z7</accession>